<dbReference type="InterPro" id="IPR008920">
    <property type="entry name" value="TF_FadR/GntR_C"/>
</dbReference>
<accession>A0A1Q9LNR5</accession>
<protein>
    <submittedName>
        <fullName evidence="5">GntR family transcriptional regulator</fullName>
    </submittedName>
</protein>
<evidence type="ECO:0000313" key="5">
    <source>
        <dbReference type="EMBL" id="OLR93643.1"/>
    </source>
</evidence>
<dbReference type="PANTHER" id="PTHR43537">
    <property type="entry name" value="TRANSCRIPTIONAL REGULATOR, GNTR FAMILY"/>
    <property type="match status" value="1"/>
</dbReference>
<dbReference type="SMART" id="SM00345">
    <property type="entry name" value="HTH_GNTR"/>
    <property type="match status" value="1"/>
</dbReference>
<evidence type="ECO:0000256" key="1">
    <source>
        <dbReference type="ARBA" id="ARBA00023015"/>
    </source>
</evidence>
<dbReference type="GO" id="GO:0003677">
    <property type="term" value="F:DNA binding"/>
    <property type="evidence" value="ECO:0007669"/>
    <property type="project" value="UniProtKB-KW"/>
</dbReference>
<organism evidence="5 6">
    <name type="scientific">Actinokineospora bangkokensis</name>
    <dbReference type="NCBI Taxonomy" id="1193682"/>
    <lineage>
        <taxon>Bacteria</taxon>
        <taxon>Bacillati</taxon>
        <taxon>Actinomycetota</taxon>
        <taxon>Actinomycetes</taxon>
        <taxon>Pseudonocardiales</taxon>
        <taxon>Pseudonocardiaceae</taxon>
        <taxon>Actinokineospora</taxon>
    </lineage>
</organism>
<dbReference type="Pfam" id="PF00392">
    <property type="entry name" value="GntR"/>
    <property type="match status" value="1"/>
</dbReference>
<dbReference type="SUPFAM" id="SSF46785">
    <property type="entry name" value="Winged helix' DNA-binding domain"/>
    <property type="match status" value="1"/>
</dbReference>
<gene>
    <name evidence="5" type="ORF">BJP25_15325</name>
</gene>
<dbReference type="SUPFAM" id="SSF48008">
    <property type="entry name" value="GntR ligand-binding domain-like"/>
    <property type="match status" value="1"/>
</dbReference>
<dbReference type="Pfam" id="PF07729">
    <property type="entry name" value="FCD"/>
    <property type="match status" value="1"/>
</dbReference>
<dbReference type="InterPro" id="IPR011711">
    <property type="entry name" value="GntR_C"/>
</dbReference>
<name>A0A1Q9LNR5_9PSEU</name>
<dbReference type="EMBL" id="MKQR01000009">
    <property type="protein sequence ID" value="OLR93643.1"/>
    <property type="molecule type" value="Genomic_DNA"/>
</dbReference>
<evidence type="ECO:0000313" key="6">
    <source>
        <dbReference type="Proteomes" id="UP000186040"/>
    </source>
</evidence>
<dbReference type="PANTHER" id="PTHR43537:SF45">
    <property type="entry name" value="GNTR FAMILY REGULATORY PROTEIN"/>
    <property type="match status" value="1"/>
</dbReference>
<dbReference type="GO" id="GO:0003700">
    <property type="term" value="F:DNA-binding transcription factor activity"/>
    <property type="evidence" value="ECO:0007669"/>
    <property type="project" value="InterPro"/>
</dbReference>
<dbReference type="CDD" id="cd07377">
    <property type="entry name" value="WHTH_GntR"/>
    <property type="match status" value="1"/>
</dbReference>
<dbReference type="Gene3D" id="1.20.120.530">
    <property type="entry name" value="GntR ligand-binding domain-like"/>
    <property type="match status" value="1"/>
</dbReference>
<evidence type="ECO:0000256" key="3">
    <source>
        <dbReference type="ARBA" id="ARBA00023163"/>
    </source>
</evidence>
<evidence type="ECO:0000259" key="4">
    <source>
        <dbReference type="PROSITE" id="PS50949"/>
    </source>
</evidence>
<dbReference type="RefSeq" id="WP_075974539.1">
    <property type="nucleotide sequence ID" value="NZ_MKQR01000009.1"/>
</dbReference>
<dbReference type="Gene3D" id="1.10.10.10">
    <property type="entry name" value="Winged helix-like DNA-binding domain superfamily/Winged helix DNA-binding domain"/>
    <property type="match status" value="1"/>
</dbReference>
<sequence>MPVPSTSVPIRRALLREDVYARLRDAIVDCTFEPGEQLRDQELAAWLGVSRTPVREALLRLGEAGLVRAEPGRSTTVAPLDHAAVRDAQSVVAAMHRLAVAEAIAALSPADLDRMRAANRRFAAAVAAGDVHAALAADDDFHAVPVRVSGNAALRAVLAQYGPVLRRLELLRFGSAQARACVERHDRLVELCAAGDAAAAEVSHDTWKDLTSVLDDPAARDPRPPLTGTDRR</sequence>
<keyword evidence="2" id="KW-0238">DNA-binding</keyword>
<dbReference type="InterPro" id="IPR036388">
    <property type="entry name" value="WH-like_DNA-bd_sf"/>
</dbReference>
<dbReference type="OrthoDB" id="8680240at2"/>
<feature type="domain" description="HTH gntR-type" evidence="4">
    <location>
        <begin position="13"/>
        <end position="80"/>
    </location>
</feature>
<dbReference type="InterPro" id="IPR036390">
    <property type="entry name" value="WH_DNA-bd_sf"/>
</dbReference>
<dbReference type="InterPro" id="IPR000524">
    <property type="entry name" value="Tscrpt_reg_HTH_GntR"/>
</dbReference>
<keyword evidence="1" id="KW-0805">Transcription regulation</keyword>
<evidence type="ECO:0000256" key="2">
    <source>
        <dbReference type="ARBA" id="ARBA00023125"/>
    </source>
</evidence>
<dbReference type="Proteomes" id="UP000186040">
    <property type="component" value="Unassembled WGS sequence"/>
</dbReference>
<comment type="caution">
    <text evidence="5">The sequence shown here is derived from an EMBL/GenBank/DDBJ whole genome shotgun (WGS) entry which is preliminary data.</text>
</comment>
<keyword evidence="3" id="KW-0804">Transcription</keyword>
<dbReference type="AlphaFoldDB" id="A0A1Q9LNR5"/>
<keyword evidence="6" id="KW-1185">Reference proteome</keyword>
<reference evidence="5 6" key="1">
    <citation type="submission" date="2016-10" db="EMBL/GenBank/DDBJ databases">
        <title>The Draft Genome Sequence of Actinokineospora bangkokensis 44EHWT reveals the biosynthetic pathway of antifungal compounds Thailandins with unusual extender unit butylmalonyl-CoA.</title>
        <authorList>
            <person name="Greule A."/>
            <person name="Intra B."/>
            <person name="Flemming S."/>
            <person name="Rommel M.G."/>
            <person name="Panbangred W."/>
            <person name="Bechthold A."/>
        </authorList>
    </citation>
    <scope>NUCLEOTIDE SEQUENCE [LARGE SCALE GENOMIC DNA]</scope>
    <source>
        <strain evidence="5 6">44EHW</strain>
    </source>
</reference>
<proteinExistence type="predicted"/>
<dbReference type="PROSITE" id="PS50949">
    <property type="entry name" value="HTH_GNTR"/>
    <property type="match status" value="1"/>
</dbReference>
<dbReference type="STRING" id="1193682.BJP25_15325"/>